<evidence type="ECO:0000313" key="2">
    <source>
        <dbReference type="Proteomes" id="UP000247932"/>
    </source>
</evidence>
<dbReference type="AlphaFoldDB" id="A0A2V4EA71"/>
<dbReference type="Proteomes" id="UP000247932">
    <property type="component" value="Unassembled WGS sequence"/>
</dbReference>
<dbReference type="RefSeq" id="WP_110433527.1">
    <property type="nucleotide sequence ID" value="NZ_QGLR01000009.1"/>
</dbReference>
<evidence type="ECO:0000313" key="1">
    <source>
        <dbReference type="EMBL" id="PXZ07806.1"/>
    </source>
</evidence>
<dbReference type="EMBL" id="QGLR01000009">
    <property type="protein sequence ID" value="PXZ07806.1"/>
    <property type="molecule type" value="Genomic_DNA"/>
</dbReference>
<protein>
    <submittedName>
        <fullName evidence="1">Uncharacterized protein</fullName>
    </submittedName>
</protein>
<accession>A0A2V4EA71</accession>
<keyword evidence="2" id="KW-1185">Reference proteome</keyword>
<comment type="caution">
    <text evidence="1">The sequence shown here is derived from an EMBL/GenBank/DDBJ whole genome shotgun (WGS) entry which is preliminary data.</text>
</comment>
<gene>
    <name evidence="1" type="ORF">DKK70_08180</name>
</gene>
<proteinExistence type="predicted"/>
<sequence>MKGDFEQAVNNNEIIAYLKGEGDYFSPEEGCMGYHSYIMNFTGMISYLKNKEHPYQLMVKYFKLYLSSLKEDALDAWSLFRNINCFYFLRKNNRYFLTQNEDLMDELTAEEKKKIGILCRYLRENFDKVPGSAQMYSIDKQFEFTRKNGCPYDLFSF</sequence>
<reference evidence="1 2" key="1">
    <citation type="submission" date="2018-05" db="EMBL/GenBank/DDBJ databases">
        <title>Reference genomes for bee gut microbiota database.</title>
        <authorList>
            <person name="Ellegaard K.M."/>
        </authorList>
    </citation>
    <scope>NUCLEOTIDE SEQUENCE [LARGE SCALE GENOMIC DNA]</scope>
    <source>
        <strain evidence="1 2">ESL0182</strain>
    </source>
</reference>
<name>A0A2V4EA71_9GAMM</name>
<organism evidence="1 2">
    <name type="scientific">Gilliamella apicola</name>
    <dbReference type="NCBI Taxonomy" id="1196095"/>
    <lineage>
        <taxon>Bacteria</taxon>
        <taxon>Pseudomonadati</taxon>
        <taxon>Pseudomonadota</taxon>
        <taxon>Gammaproteobacteria</taxon>
        <taxon>Orbales</taxon>
        <taxon>Orbaceae</taxon>
        <taxon>Gilliamella</taxon>
    </lineage>
</organism>